<protein>
    <submittedName>
        <fullName evidence="4">Damage-inducible protein DinB</fullName>
    </submittedName>
</protein>
<evidence type="ECO:0000256" key="1">
    <source>
        <dbReference type="ARBA" id="ARBA00008635"/>
    </source>
</evidence>
<dbReference type="GO" id="GO:0046872">
    <property type="term" value="F:metal ion binding"/>
    <property type="evidence" value="ECO:0007669"/>
    <property type="project" value="UniProtKB-KW"/>
</dbReference>
<name>A0A6L7G091_9RHOB</name>
<dbReference type="AlphaFoldDB" id="A0A6L7G091"/>
<keyword evidence="5" id="KW-1185">Reference proteome</keyword>
<dbReference type="PANTHER" id="PTHR37302">
    <property type="entry name" value="SLR1116 PROTEIN"/>
    <property type="match status" value="1"/>
</dbReference>
<dbReference type="EMBL" id="WUMU01000004">
    <property type="protein sequence ID" value="MXN17511.1"/>
    <property type="molecule type" value="Genomic_DNA"/>
</dbReference>
<dbReference type="InterPro" id="IPR034660">
    <property type="entry name" value="DinB/YfiT-like"/>
</dbReference>
<feature type="binding site" evidence="3">
    <location>
        <position position="136"/>
    </location>
    <ligand>
        <name>a divalent metal cation</name>
        <dbReference type="ChEBI" id="CHEBI:60240"/>
    </ligand>
</feature>
<evidence type="ECO:0000256" key="2">
    <source>
        <dbReference type="ARBA" id="ARBA00022723"/>
    </source>
</evidence>
<dbReference type="RefSeq" id="WP_160892890.1">
    <property type="nucleotide sequence ID" value="NZ_WUMU01000004.1"/>
</dbReference>
<sequence>MITPAYCLTMARYNAWQNGCLRRALSGLSPAALTEDRGAFFGSLLATANHLIWADALWLSRLTGTPVPEGGGPRGLTLCPTFATWSAERFRLDGQLLLWAEKVPALALTGSLEWTASTGERHVRPLGQVLMHLFNHQIHHRGQIHAMLTAAGIPTEDTDLLFLPEQGPWL</sequence>
<comment type="similarity">
    <text evidence="1">Belongs to the DinB family.</text>
</comment>
<accession>A0A6L7G091</accession>
<dbReference type="Pfam" id="PF05163">
    <property type="entry name" value="DinB"/>
    <property type="match status" value="1"/>
</dbReference>
<comment type="caution">
    <text evidence="4">The sequence shown here is derived from an EMBL/GenBank/DDBJ whole genome shotgun (WGS) entry which is preliminary data.</text>
</comment>
<dbReference type="Proteomes" id="UP000477911">
    <property type="component" value="Unassembled WGS sequence"/>
</dbReference>
<reference evidence="4 5" key="1">
    <citation type="submission" date="2019-12" db="EMBL/GenBank/DDBJ databases">
        <authorList>
            <person name="Li M."/>
        </authorList>
    </citation>
    <scope>NUCLEOTIDE SEQUENCE [LARGE SCALE GENOMIC DNA]</scope>
    <source>
        <strain evidence="4 5">GBMRC 2024</strain>
    </source>
</reference>
<dbReference type="Gene3D" id="1.20.120.450">
    <property type="entry name" value="dinb family like domain"/>
    <property type="match status" value="1"/>
</dbReference>
<feature type="binding site" evidence="3">
    <location>
        <position position="140"/>
    </location>
    <ligand>
        <name>a divalent metal cation</name>
        <dbReference type="ChEBI" id="CHEBI:60240"/>
    </ligand>
</feature>
<gene>
    <name evidence="4" type="ORF">GR170_06675</name>
</gene>
<evidence type="ECO:0000313" key="4">
    <source>
        <dbReference type="EMBL" id="MXN17511.1"/>
    </source>
</evidence>
<evidence type="ECO:0000256" key="3">
    <source>
        <dbReference type="PIRSR" id="PIRSR607837-1"/>
    </source>
</evidence>
<keyword evidence="2 3" id="KW-0479">Metal-binding</keyword>
<dbReference type="PANTHER" id="PTHR37302:SF1">
    <property type="entry name" value="PROTEIN DINB"/>
    <property type="match status" value="1"/>
</dbReference>
<evidence type="ECO:0000313" key="5">
    <source>
        <dbReference type="Proteomes" id="UP000477911"/>
    </source>
</evidence>
<dbReference type="SUPFAM" id="SSF109854">
    <property type="entry name" value="DinB/YfiT-like putative metalloenzymes"/>
    <property type="match status" value="1"/>
</dbReference>
<organism evidence="4 5">
    <name type="scientific">Pseudooceanicola albus</name>
    <dbReference type="NCBI Taxonomy" id="2692189"/>
    <lineage>
        <taxon>Bacteria</taxon>
        <taxon>Pseudomonadati</taxon>
        <taxon>Pseudomonadota</taxon>
        <taxon>Alphaproteobacteria</taxon>
        <taxon>Rhodobacterales</taxon>
        <taxon>Paracoccaceae</taxon>
        <taxon>Pseudooceanicola</taxon>
    </lineage>
</organism>
<dbReference type="InterPro" id="IPR007837">
    <property type="entry name" value="DinB"/>
</dbReference>
<proteinExistence type="inferred from homology"/>